<sequence length="149" mass="16929">MLSRPLENGTRTWTSPNGELRQWNPAPHVLVLRFRGPLFEAEFSRIAVAVINEFASSNLGKMDIFHDWEGMALYTTEARTELTELGVRLMPRLSSLNVLFSSNVVEMGVTMANITLGGIRMFNQREEFERAIRQAVETRGCTYTPLPPR</sequence>
<reference evidence="1 3" key="1">
    <citation type="submission" date="2015-05" db="EMBL/GenBank/DDBJ databases">
        <title>Genome assembly of Archangium gephyra DSM 2261.</title>
        <authorList>
            <person name="Sharma G."/>
            <person name="Subramanian S."/>
        </authorList>
    </citation>
    <scope>NUCLEOTIDE SEQUENCE [LARGE SCALE GENOMIC DNA]</scope>
    <source>
        <strain evidence="1 3">DSM 2261</strain>
    </source>
</reference>
<accession>A0AAC8QH91</accession>
<protein>
    <submittedName>
        <fullName evidence="1">Uncharacterized protein</fullName>
    </submittedName>
</protein>
<dbReference type="EMBL" id="QUMU01000007">
    <property type="protein sequence ID" value="REG29409.1"/>
    <property type="molecule type" value="Genomic_DNA"/>
</dbReference>
<dbReference type="Proteomes" id="UP000256345">
    <property type="component" value="Unassembled WGS sequence"/>
</dbReference>
<name>A0AAC8QH91_9BACT</name>
<dbReference type="AlphaFoldDB" id="A0AAC8QH91"/>
<reference evidence="2 4" key="2">
    <citation type="submission" date="2018-08" db="EMBL/GenBank/DDBJ databases">
        <title>Genomic Encyclopedia of Archaeal and Bacterial Type Strains, Phase II (KMG-II): from individual species to whole genera.</title>
        <authorList>
            <person name="Goeker M."/>
        </authorList>
    </citation>
    <scope>NUCLEOTIDE SEQUENCE [LARGE SCALE GENOMIC DNA]</scope>
    <source>
        <strain evidence="2 4">DSM 2261</strain>
    </source>
</reference>
<dbReference type="RefSeq" id="WP_047860619.1">
    <property type="nucleotide sequence ID" value="NZ_CP011509.1"/>
</dbReference>
<dbReference type="Proteomes" id="UP000035579">
    <property type="component" value="Chromosome"/>
</dbReference>
<gene>
    <name evidence="1" type="ORF">AA314_09279</name>
    <name evidence="2" type="ORF">ATI61_107105</name>
</gene>
<keyword evidence="4" id="KW-1185">Reference proteome</keyword>
<proteinExistence type="predicted"/>
<evidence type="ECO:0000313" key="3">
    <source>
        <dbReference type="Proteomes" id="UP000035579"/>
    </source>
</evidence>
<organism evidence="1 3">
    <name type="scientific">Archangium gephyra</name>
    <dbReference type="NCBI Taxonomy" id="48"/>
    <lineage>
        <taxon>Bacteria</taxon>
        <taxon>Pseudomonadati</taxon>
        <taxon>Myxococcota</taxon>
        <taxon>Myxococcia</taxon>
        <taxon>Myxococcales</taxon>
        <taxon>Cystobacterineae</taxon>
        <taxon>Archangiaceae</taxon>
        <taxon>Archangium</taxon>
    </lineage>
</organism>
<dbReference type="EMBL" id="CP011509">
    <property type="protein sequence ID" value="AKJ07653.1"/>
    <property type="molecule type" value="Genomic_DNA"/>
</dbReference>
<evidence type="ECO:0000313" key="2">
    <source>
        <dbReference type="EMBL" id="REG29409.1"/>
    </source>
</evidence>
<dbReference type="KEGG" id="age:AA314_09279"/>
<evidence type="ECO:0000313" key="4">
    <source>
        <dbReference type="Proteomes" id="UP000256345"/>
    </source>
</evidence>
<evidence type="ECO:0000313" key="1">
    <source>
        <dbReference type="EMBL" id="AKJ07653.1"/>
    </source>
</evidence>